<reference evidence="1 2" key="1">
    <citation type="journal article" date="2009" name="Nature">
        <title>The Sorghum bicolor genome and the diversification of grasses.</title>
        <authorList>
            <person name="Paterson A.H."/>
            <person name="Bowers J.E."/>
            <person name="Bruggmann R."/>
            <person name="Dubchak I."/>
            <person name="Grimwood J."/>
            <person name="Gundlach H."/>
            <person name="Haberer G."/>
            <person name="Hellsten U."/>
            <person name="Mitros T."/>
            <person name="Poliakov A."/>
            <person name="Schmutz J."/>
            <person name="Spannagl M."/>
            <person name="Tang H."/>
            <person name="Wang X."/>
            <person name="Wicker T."/>
            <person name="Bharti A.K."/>
            <person name="Chapman J."/>
            <person name="Feltus F.A."/>
            <person name="Gowik U."/>
            <person name="Grigoriev I.V."/>
            <person name="Lyons E."/>
            <person name="Maher C.A."/>
            <person name="Martis M."/>
            <person name="Narechania A."/>
            <person name="Otillar R.P."/>
            <person name="Penning B.W."/>
            <person name="Salamov A.A."/>
            <person name="Wang Y."/>
            <person name="Zhang L."/>
            <person name="Carpita N.C."/>
            <person name="Freeling M."/>
            <person name="Gingle A.R."/>
            <person name="Hash C.T."/>
            <person name="Keller B."/>
            <person name="Klein P."/>
            <person name="Kresovich S."/>
            <person name="McCann M.C."/>
            <person name="Ming R."/>
            <person name="Peterson D.G."/>
            <person name="Mehboob-ur-Rahman"/>
            <person name="Ware D."/>
            <person name="Westhoff P."/>
            <person name="Mayer K.F."/>
            <person name="Messing J."/>
            <person name="Rokhsar D.S."/>
        </authorList>
    </citation>
    <scope>NUCLEOTIDE SEQUENCE [LARGE SCALE GENOMIC DNA]</scope>
    <source>
        <strain evidence="2">cv. BTx623</strain>
    </source>
</reference>
<dbReference type="EMBL" id="CM000761">
    <property type="protein sequence ID" value="OQU88899.1"/>
    <property type="molecule type" value="Genomic_DNA"/>
</dbReference>
<accession>A0A1W0W3B5</accession>
<reference evidence="2" key="2">
    <citation type="journal article" date="2018" name="Plant J.">
        <title>The Sorghum bicolor reference genome: improved assembly, gene annotations, a transcriptome atlas, and signatures of genome organization.</title>
        <authorList>
            <person name="McCormick R.F."/>
            <person name="Truong S.K."/>
            <person name="Sreedasyam A."/>
            <person name="Jenkins J."/>
            <person name="Shu S."/>
            <person name="Sims D."/>
            <person name="Kennedy M."/>
            <person name="Amirebrahimi M."/>
            <person name="Weers B.D."/>
            <person name="McKinley B."/>
            <person name="Mattison A."/>
            <person name="Morishige D.T."/>
            <person name="Grimwood J."/>
            <person name="Schmutz J."/>
            <person name="Mullet J.E."/>
        </authorList>
    </citation>
    <scope>NUCLEOTIDE SEQUENCE [LARGE SCALE GENOMIC DNA]</scope>
    <source>
        <strain evidence="2">cv. BTx623</strain>
    </source>
</reference>
<name>A0A1W0W3B5_SORBI</name>
<dbReference type="InParanoid" id="A0A1W0W3B5"/>
<organism evidence="1 2">
    <name type="scientific">Sorghum bicolor</name>
    <name type="common">Sorghum</name>
    <name type="synonym">Sorghum vulgare</name>
    <dbReference type="NCBI Taxonomy" id="4558"/>
    <lineage>
        <taxon>Eukaryota</taxon>
        <taxon>Viridiplantae</taxon>
        <taxon>Streptophyta</taxon>
        <taxon>Embryophyta</taxon>
        <taxon>Tracheophyta</taxon>
        <taxon>Spermatophyta</taxon>
        <taxon>Magnoliopsida</taxon>
        <taxon>Liliopsida</taxon>
        <taxon>Poales</taxon>
        <taxon>Poaceae</taxon>
        <taxon>PACMAD clade</taxon>
        <taxon>Panicoideae</taxon>
        <taxon>Andropogonodae</taxon>
        <taxon>Andropogoneae</taxon>
        <taxon>Sorghinae</taxon>
        <taxon>Sorghum</taxon>
    </lineage>
</organism>
<dbReference type="AlphaFoldDB" id="A0A1W0W3B5"/>
<proteinExistence type="predicted"/>
<evidence type="ECO:0000313" key="2">
    <source>
        <dbReference type="Proteomes" id="UP000000768"/>
    </source>
</evidence>
<evidence type="ECO:0000313" key="1">
    <source>
        <dbReference type="EMBL" id="OQU88899.1"/>
    </source>
</evidence>
<keyword evidence="2" id="KW-1185">Reference proteome</keyword>
<protein>
    <submittedName>
        <fullName evidence="1">Uncharacterized protein</fullName>
    </submittedName>
</protein>
<sequence length="80" mass="9711">MLMVPYMREYVPWYHDWIQTRRCWRPPCRSPFHKSFESTHKEHRQVDADIHAGLIAHSYHIIAVELIGVRSWWCYIADVS</sequence>
<gene>
    <name evidence="1" type="ORF">SORBI_3002G118101</name>
</gene>
<dbReference type="Gramene" id="OQU88899">
    <property type="protein sequence ID" value="OQU88899"/>
    <property type="gene ID" value="SORBI_3002G118101"/>
</dbReference>
<dbReference type="ExpressionAtlas" id="A0A1W0W3B5">
    <property type="expression patterns" value="baseline"/>
</dbReference>
<dbReference type="Proteomes" id="UP000000768">
    <property type="component" value="Chromosome 2"/>
</dbReference>